<sequence length="217" mass="24578">MKRLIMVALDWTRPKDPPMSLGHASILANLIKHGINVTEKSWSVNHENFEAEEVVDFVVANSSKDSDFGIGAFVWNEIYVQKIIKSLKNAKFPGKIIIGGPQISYLKSDLEKYYPEADIFIRGYAENALTKYMMESTESFYPSIKGIHYSGTPDESESAQADLDDLPSPILTGLIPAQNFIRWETQRGCPFRCSFCQHRETSFGGEALKRRNFGEMR</sequence>
<proteinExistence type="predicted"/>
<accession>A0AC35GNA4</accession>
<protein>
    <submittedName>
        <fullName evidence="2">B12-binding domain-containing protein</fullName>
    </submittedName>
</protein>
<evidence type="ECO:0000313" key="2">
    <source>
        <dbReference type="WBParaSite" id="PS1159_v2.g7122.t1"/>
    </source>
</evidence>
<evidence type="ECO:0000313" key="1">
    <source>
        <dbReference type="Proteomes" id="UP000887580"/>
    </source>
</evidence>
<dbReference type="Proteomes" id="UP000887580">
    <property type="component" value="Unplaced"/>
</dbReference>
<reference evidence="2" key="1">
    <citation type="submission" date="2022-11" db="UniProtKB">
        <authorList>
            <consortium name="WormBaseParasite"/>
        </authorList>
    </citation>
    <scope>IDENTIFICATION</scope>
</reference>
<organism evidence="1 2">
    <name type="scientific">Panagrolaimus sp. PS1159</name>
    <dbReference type="NCBI Taxonomy" id="55785"/>
    <lineage>
        <taxon>Eukaryota</taxon>
        <taxon>Metazoa</taxon>
        <taxon>Ecdysozoa</taxon>
        <taxon>Nematoda</taxon>
        <taxon>Chromadorea</taxon>
        <taxon>Rhabditida</taxon>
        <taxon>Tylenchina</taxon>
        <taxon>Panagrolaimomorpha</taxon>
        <taxon>Panagrolaimoidea</taxon>
        <taxon>Panagrolaimidae</taxon>
        <taxon>Panagrolaimus</taxon>
    </lineage>
</organism>
<name>A0AC35GNA4_9BILA</name>
<dbReference type="WBParaSite" id="PS1159_v2.g7122.t1">
    <property type="protein sequence ID" value="PS1159_v2.g7122.t1"/>
    <property type="gene ID" value="PS1159_v2.g7122"/>
</dbReference>